<dbReference type="Gene3D" id="3.40.1190.20">
    <property type="match status" value="1"/>
</dbReference>
<dbReference type="PANTHER" id="PTHR20858:SF17">
    <property type="entry name" value="HYDROXYMETHYLPYRIMIDINE_PHOSPHOMETHYLPYRIMIDINE KINASE THI20-RELATED"/>
    <property type="match status" value="1"/>
</dbReference>
<dbReference type="GO" id="GO:0009229">
    <property type="term" value="P:thiamine diphosphate biosynthetic process"/>
    <property type="evidence" value="ECO:0007669"/>
    <property type="project" value="UniProtKB-UniPathway"/>
</dbReference>
<evidence type="ECO:0000313" key="8">
    <source>
        <dbReference type="EMBL" id="RAU20480.1"/>
    </source>
</evidence>
<gene>
    <name evidence="8" type="primary">thiD</name>
    <name evidence="8" type="ORF">CU669_18220</name>
</gene>
<keyword evidence="5 8" id="KW-0418">Kinase</keyword>
<reference evidence="8 9" key="1">
    <citation type="submission" date="2017-11" db="EMBL/GenBank/DDBJ databases">
        <title>Draft genome sequence of magnetotactic bacterium Magnetospirillum kuznetsovii LBB-42.</title>
        <authorList>
            <person name="Grouzdev D.S."/>
            <person name="Rysina M.S."/>
            <person name="Baslerov R.V."/>
            <person name="Koziaeva V."/>
        </authorList>
    </citation>
    <scope>NUCLEOTIDE SEQUENCE [LARGE SCALE GENOMIC DNA]</scope>
    <source>
        <strain evidence="8 9">LBB-42</strain>
    </source>
</reference>
<keyword evidence="4" id="KW-0547">Nucleotide-binding</keyword>
<dbReference type="GO" id="GO:0005524">
    <property type="term" value="F:ATP binding"/>
    <property type="evidence" value="ECO:0007669"/>
    <property type="project" value="UniProtKB-KW"/>
</dbReference>
<feature type="domain" description="Pyridoxamine kinase/Phosphomethylpyrimidine kinase" evidence="7">
    <location>
        <begin position="12"/>
        <end position="257"/>
    </location>
</feature>
<dbReference type="InterPro" id="IPR004399">
    <property type="entry name" value="HMP/HMP-P_kinase_dom"/>
</dbReference>
<evidence type="ECO:0000256" key="6">
    <source>
        <dbReference type="ARBA" id="ARBA00022840"/>
    </source>
</evidence>
<dbReference type="AlphaFoldDB" id="A0A364NTZ2"/>
<evidence type="ECO:0000256" key="1">
    <source>
        <dbReference type="ARBA" id="ARBA00004948"/>
    </source>
</evidence>
<accession>A0A364NTZ2</accession>
<dbReference type="GO" id="GO:0009228">
    <property type="term" value="P:thiamine biosynthetic process"/>
    <property type="evidence" value="ECO:0007669"/>
    <property type="project" value="InterPro"/>
</dbReference>
<dbReference type="EC" id="2.7.1.49" evidence="2"/>
<evidence type="ECO:0000313" key="9">
    <source>
        <dbReference type="Proteomes" id="UP000251075"/>
    </source>
</evidence>
<dbReference type="SUPFAM" id="SSF53613">
    <property type="entry name" value="Ribokinase-like"/>
    <property type="match status" value="1"/>
</dbReference>
<keyword evidence="3" id="KW-0808">Transferase</keyword>
<proteinExistence type="predicted"/>
<dbReference type="EMBL" id="PGTO01000022">
    <property type="protein sequence ID" value="RAU20480.1"/>
    <property type="molecule type" value="Genomic_DNA"/>
</dbReference>
<dbReference type="OrthoDB" id="9810880at2"/>
<dbReference type="Pfam" id="PF08543">
    <property type="entry name" value="Phos_pyr_kin"/>
    <property type="match status" value="1"/>
</dbReference>
<dbReference type="PANTHER" id="PTHR20858">
    <property type="entry name" value="PHOSPHOMETHYLPYRIMIDINE KINASE"/>
    <property type="match status" value="1"/>
</dbReference>
<evidence type="ECO:0000256" key="3">
    <source>
        <dbReference type="ARBA" id="ARBA00022679"/>
    </source>
</evidence>
<dbReference type="GO" id="GO:0008972">
    <property type="term" value="F:phosphomethylpyrimidine kinase activity"/>
    <property type="evidence" value="ECO:0007669"/>
    <property type="project" value="InterPro"/>
</dbReference>
<dbReference type="GO" id="GO:0008902">
    <property type="term" value="F:hydroxymethylpyrimidine kinase activity"/>
    <property type="evidence" value="ECO:0007669"/>
    <property type="project" value="UniProtKB-EC"/>
</dbReference>
<dbReference type="Proteomes" id="UP000251075">
    <property type="component" value="Unassembled WGS sequence"/>
</dbReference>
<dbReference type="InterPro" id="IPR013749">
    <property type="entry name" value="PM/HMP-P_kinase-1"/>
</dbReference>
<dbReference type="CDD" id="cd01169">
    <property type="entry name" value="HMPP_kinase"/>
    <property type="match status" value="1"/>
</dbReference>
<dbReference type="RefSeq" id="WP_112147025.1">
    <property type="nucleotide sequence ID" value="NZ_PGTO01000022.1"/>
</dbReference>
<evidence type="ECO:0000256" key="2">
    <source>
        <dbReference type="ARBA" id="ARBA00012135"/>
    </source>
</evidence>
<keyword evidence="9" id="KW-1185">Reference proteome</keyword>
<dbReference type="GO" id="GO:0005829">
    <property type="term" value="C:cytosol"/>
    <property type="evidence" value="ECO:0007669"/>
    <property type="project" value="TreeGrafter"/>
</dbReference>
<name>A0A364NTZ2_9PROT</name>
<comment type="caution">
    <text evidence="8">The sequence shown here is derived from an EMBL/GenBank/DDBJ whole genome shotgun (WGS) entry which is preliminary data.</text>
</comment>
<comment type="pathway">
    <text evidence="1">Cofactor biosynthesis; thiamine diphosphate biosynthesis.</text>
</comment>
<dbReference type="UniPathway" id="UPA00060">
    <property type="reaction ID" value="UER00138"/>
</dbReference>
<evidence type="ECO:0000256" key="5">
    <source>
        <dbReference type="ARBA" id="ARBA00022777"/>
    </source>
</evidence>
<sequence length="263" mass="26303">MKGRVLVVAGSDSGGGAGIQADIKAITCLGGYATTAITALTAQNTVGVSAIAEVAPGFVRAQMAAVLSDIGADCIKTGMLASFAIVEAVAEALAELAPSVPLVVDPVMVAKGGASLLADSAAEAMARLLLPRTRLLTPNIPEAEVLLGRAIPDLAAMEHAVLDLLALGPQVVLLKGGHMDGDILVDLLADGAGVRSFSGRRIVSRSTHGTGCTLASAIAAGIAQGMDVDMAVARARDYVRKAIETAPGLGAGHGPLNHGHPLG</sequence>
<dbReference type="FunFam" id="3.40.1190.20:FF:000003">
    <property type="entry name" value="Phosphomethylpyrimidine kinase ThiD"/>
    <property type="match status" value="1"/>
</dbReference>
<dbReference type="InterPro" id="IPR029056">
    <property type="entry name" value="Ribokinase-like"/>
</dbReference>
<organism evidence="8 9">
    <name type="scientific">Paramagnetospirillum kuznetsovii</name>
    <dbReference type="NCBI Taxonomy" id="2053833"/>
    <lineage>
        <taxon>Bacteria</taxon>
        <taxon>Pseudomonadati</taxon>
        <taxon>Pseudomonadota</taxon>
        <taxon>Alphaproteobacteria</taxon>
        <taxon>Rhodospirillales</taxon>
        <taxon>Magnetospirillaceae</taxon>
        <taxon>Paramagnetospirillum</taxon>
    </lineage>
</organism>
<evidence type="ECO:0000256" key="4">
    <source>
        <dbReference type="ARBA" id="ARBA00022741"/>
    </source>
</evidence>
<dbReference type="NCBIfam" id="TIGR00097">
    <property type="entry name" value="HMP-P_kinase"/>
    <property type="match status" value="1"/>
</dbReference>
<evidence type="ECO:0000259" key="7">
    <source>
        <dbReference type="Pfam" id="PF08543"/>
    </source>
</evidence>
<protein>
    <recommendedName>
        <fullName evidence="2">hydroxymethylpyrimidine kinase</fullName>
        <ecNumber evidence="2">2.7.1.49</ecNumber>
    </recommendedName>
</protein>
<keyword evidence="6" id="KW-0067">ATP-binding</keyword>